<name>A0A3N6MZE7_NATCH</name>
<accession>A0A3N6MZE7</accession>
<reference evidence="2 3" key="1">
    <citation type="submission" date="2018-10" db="EMBL/GenBank/DDBJ databases">
        <title>Natrarchaeobius chitinivorans gen. nov., sp. nov., and Natrarchaeobius haloalkaliphilus sp. nov., alkaliphilic, chitin-utilizing haloarchaea from hypersaline alkaline lakes.</title>
        <authorList>
            <person name="Sorokin D.Y."/>
            <person name="Elcheninov A.G."/>
            <person name="Kostrikina N.A."/>
            <person name="Bale N.J."/>
            <person name="Sinninghe Damste J.S."/>
            <person name="Khijniak T.V."/>
            <person name="Kublanov I.V."/>
            <person name="Toshchakov S.V."/>
        </authorList>
    </citation>
    <scope>NUCLEOTIDE SEQUENCE [LARGE SCALE GENOMIC DNA]</scope>
    <source>
        <strain evidence="2 3">AArcht7</strain>
    </source>
</reference>
<sequence length="125" mass="14084">MSNDESRGRKLPDRQENRTRADDRPPKPTNRTTYDGCLEAIDRLTAAVLTDVRVDDELESASLERHLREIRAEIECARRELPGDGIVTDVPMVRRGGRGLTSWLGPDPSAFERWTRHGSAVDDEG</sequence>
<dbReference type="AlphaFoldDB" id="A0A3N6MZE7"/>
<dbReference type="Proteomes" id="UP000281431">
    <property type="component" value="Unassembled WGS sequence"/>
</dbReference>
<evidence type="ECO:0000313" key="3">
    <source>
        <dbReference type="Proteomes" id="UP000281431"/>
    </source>
</evidence>
<protein>
    <submittedName>
        <fullName evidence="2">Uncharacterized protein</fullName>
    </submittedName>
</protein>
<evidence type="ECO:0000256" key="1">
    <source>
        <dbReference type="SAM" id="MobiDB-lite"/>
    </source>
</evidence>
<organism evidence="2 3">
    <name type="scientific">Natrarchaeobius chitinivorans</name>
    <dbReference type="NCBI Taxonomy" id="1679083"/>
    <lineage>
        <taxon>Archaea</taxon>
        <taxon>Methanobacteriati</taxon>
        <taxon>Methanobacteriota</taxon>
        <taxon>Stenosarchaea group</taxon>
        <taxon>Halobacteria</taxon>
        <taxon>Halobacteriales</taxon>
        <taxon>Natrialbaceae</taxon>
        <taxon>Natrarchaeobius</taxon>
    </lineage>
</organism>
<keyword evidence="3" id="KW-1185">Reference proteome</keyword>
<feature type="region of interest" description="Disordered" evidence="1">
    <location>
        <begin position="1"/>
        <end position="34"/>
    </location>
</feature>
<gene>
    <name evidence="2" type="ORF">EA472_11775</name>
</gene>
<dbReference type="OrthoDB" id="202097at2157"/>
<proteinExistence type="predicted"/>
<evidence type="ECO:0000313" key="2">
    <source>
        <dbReference type="EMBL" id="RQH00507.1"/>
    </source>
</evidence>
<comment type="caution">
    <text evidence="2">The sequence shown here is derived from an EMBL/GenBank/DDBJ whole genome shotgun (WGS) entry which is preliminary data.</text>
</comment>
<feature type="compositionally biased region" description="Basic and acidic residues" evidence="1">
    <location>
        <begin position="1"/>
        <end position="26"/>
    </location>
</feature>
<dbReference type="EMBL" id="REFZ01000006">
    <property type="protein sequence ID" value="RQH00507.1"/>
    <property type="molecule type" value="Genomic_DNA"/>
</dbReference>